<dbReference type="OrthoDB" id="1091951at2"/>
<dbReference type="Gene3D" id="2.60.40.2620">
    <property type="entry name" value="Fimbrillin-like"/>
    <property type="match status" value="1"/>
</dbReference>
<dbReference type="EMBL" id="QICL01000011">
    <property type="protein sequence ID" value="PXV64145.1"/>
    <property type="molecule type" value="Genomic_DNA"/>
</dbReference>
<keyword evidence="2" id="KW-1185">Reference proteome</keyword>
<name>A0A2V3PNU1_9BACT</name>
<evidence type="ECO:0000313" key="2">
    <source>
        <dbReference type="Proteomes" id="UP000247973"/>
    </source>
</evidence>
<comment type="caution">
    <text evidence="1">The sequence shown here is derived from an EMBL/GenBank/DDBJ whole genome shotgun (WGS) entry which is preliminary data.</text>
</comment>
<accession>A0A2V3PNU1</accession>
<dbReference type="CDD" id="cd13121">
    <property type="entry name" value="BF2867_like_C"/>
    <property type="match status" value="1"/>
</dbReference>
<dbReference type="InterPro" id="IPR025049">
    <property type="entry name" value="Mfa-like_1"/>
</dbReference>
<reference evidence="1 2" key="1">
    <citation type="submission" date="2018-03" db="EMBL/GenBank/DDBJ databases">
        <title>Genomic Encyclopedia of Archaeal and Bacterial Type Strains, Phase II (KMG-II): from individual species to whole genera.</title>
        <authorList>
            <person name="Goeker M."/>
        </authorList>
    </citation>
    <scope>NUCLEOTIDE SEQUENCE [LARGE SCALE GENOMIC DNA]</scope>
    <source>
        <strain evidence="1 2">DSM 100214</strain>
    </source>
</reference>
<proteinExistence type="predicted"/>
<organism evidence="1 2">
    <name type="scientific">Dysgonomonas alginatilytica</name>
    <dbReference type="NCBI Taxonomy" id="1605892"/>
    <lineage>
        <taxon>Bacteria</taxon>
        <taxon>Pseudomonadati</taxon>
        <taxon>Bacteroidota</taxon>
        <taxon>Bacteroidia</taxon>
        <taxon>Bacteroidales</taxon>
        <taxon>Dysgonomonadaceae</taxon>
        <taxon>Dysgonomonas</taxon>
    </lineage>
</organism>
<dbReference type="InterPro" id="IPR042278">
    <property type="entry name" value="Mfa-like_1_N"/>
</dbReference>
<gene>
    <name evidence="1" type="ORF">CLV62_111103</name>
</gene>
<evidence type="ECO:0000313" key="1">
    <source>
        <dbReference type="EMBL" id="PXV64145.1"/>
    </source>
</evidence>
<dbReference type="PROSITE" id="PS51257">
    <property type="entry name" value="PROKAR_LIPOPROTEIN"/>
    <property type="match status" value="1"/>
</dbReference>
<dbReference type="CDD" id="cd13120">
    <property type="entry name" value="BF2867_like_N"/>
    <property type="match status" value="1"/>
</dbReference>
<dbReference type="Gene3D" id="2.60.40.2630">
    <property type="match status" value="1"/>
</dbReference>
<dbReference type="RefSeq" id="WP_110310703.1">
    <property type="nucleotide sequence ID" value="NZ_QICL01000011.1"/>
</dbReference>
<protein>
    <submittedName>
        <fullName evidence="1">Fimbrillin-like protein</fullName>
    </submittedName>
</protein>
<dbReference type="Pfam" id="PF13149">
    <property type="entry name" value="Mfa_like_1"/>
    <property type="match status" value="1"/>
</dbReference>
<dbReference type="AlphaFoldDB" id="A0A2V3PNU1"/>
<sequence length="308" mass="32583">MNKRFLQFLLIAITSGIIFSSCSKDEELTGNGSNEQTQIRLTSAINQLATRSTAQNTQIESGQEVGLVVTNNPYTTVLYDNIKLTANGSGGFTYPSSMYYPSDGGNVDLMAYHPYNESVTGVGSIYTFGIQADQTVKDNYLNSDVLFGSVANIARTTSAVPIEFNHLFSKLTFTVKKGNGASLEGLSSIEVLGLNNEALVDFEKRSVAADGTATTIKAYNVPTGTASDLQLTGAAAIVVPQTVKAGQTLLRVTIGGVAYLYAPTAALELTMGTAYNYTITVNMAGITVTSSIVDWQNGGNIDGEGEIA</sequence>
<dbReference type="Proteomes" id="UP000247973">
    <property type="component" value="Unassembled WGS sequence"/>
</dbReference>